<proteinExistence type="predicted"/>
<comment type="caution">
    <text evidence="2">The sequence shown here is derived from an EMBL/GenBank/DDBJ whole genome shotgun (WGS) entry which is preliminary data.</text>
</comment>
<sequence>MTYIVILSLIMVASCALIYLGGSGLIRDDDKLVEQRH</sequence>
<organism evidence="2 3">
    <name type="scientific">Paenibacillus methanolicus</name>
    <dbReference type="NCBI Taxonomy" id="582686"/>
    <lineage>
        <taxon>Bacteria</taxon>
        <taxon>Bacillati</taxon>
        <taxon>Bacillota</taxon>
        <taxon>Bacilli</taxon>
        <taxon>Bacillales</taxon>
        <taxon>Paenibacillaceae</taxon>
        <taxon>Paenibacillus</taxon>
    </lineage>
</organism>
<reference evidence="2 3" key="1">
    <citation type="submission" date="2019-07" db="EMBL/GenBank/DDBJ databases">
        <title>Genomic Encyclopedia of Type Strains, Phase III (KMG-III): the genomes of soil and plant-associated and newly described type strains.</title>
        <authorList>
            <person name="Whitman W."/>
        </authorList>
    </citation>
    <scope>NUCLEOTIDE SEQUENCE [LARGE SCALE GENOMIC DNA]</scope>
    <source>
        <strain evidence="2 3">BL24</strain>
    </source>
</reference>
<keyword evidence="3" id="KW-1185">Reference proteome</keyword>
<feature type="transmembrane region" description="Helical" evidence="1">
    <location>
        <begin position="6"/>
        <end position="26"/>
    </location>
</feature>
<evidence type="ECO:0000313" key="2">
    <source>
        <dbReference type="EMBL" id="TYP76409.1"/>
    </source>
</evidence>
<name>A0A5S5CB68_9BACL</name>
<dbReference type="AlphaFoldDB" id="A0A5S5CB68"/>
<keyword evidence="1" id="KW-1133">Transmembrane helix</keyword>
<accession>A0A5S5CB68</accession>
<evidence type="ECO:0000256" key="1">
    <source>
        <dbReference type="SAM" id="Phobius"/>
    </source>
</evidence>
<dbReference type="Proteomes" id="UP000323257">
    <property type="component" value="Unassembled WGS sequence"/>
</dbReference>
<gene>
    <name evidence="2" type="ORF">BCM02_10370</name>
</gene>
<evidence type="ECO:0000313" key="3">
    <source>
        <dbReference type="Proteomes" id="UP000323257"/>
    </source>
</evidence>
<keyword evidence="1" id="KW-0812">Transmembrane</keyword>
<protein>
    <submittedName>
        <fullName evidence="2">Uncharacterized protein</fullName>
    </submittedName>
</protein>
<dbReference type="EMBL" id="VNHS01000003">
    <property type="protein sequence ID" value="TYP76409.1"/>
    <property type="molecule type" value="Genomic_DNA"/>
</dbReference>
<keyword evidence="1" id="KW-0472">Membrane</keyword>